<sequence length="46" mass="4600">MVAPVAPAPGVPAVGNTMLVPVALVAPVPELAVNPLERVSRPFTPG</sequence>
<name>A0A231GSF2_9NOCA</name>
<dbReference type="EMBL" id="NGAF01000535">
    <property type="protein sequence ID" value="OXR39557.1"/>
    <property type="molecule type" value="Genomic_DNA"/>
</dbReference>
<organism evidence="1 2">
    <name type="scientific">Nocardia cerradoensis</name>
    <dbReference type="NCBI Taxonomy" id="85688"/>
    <lineage>
        <taxon>Bacteria</taxon>
        <taxon>Bacillati</taxon>
        <taxon>Actinomycetota</taxon>
        <taxon>Actinomycetes</taxon>
        <taxon>Mycobacteriales</taxon>
        <taxon>Nocardiaceae</taxon>
        <taxon>Nocardia</taxon>
    </lineage>
</organism>
<evidence type="ECO:0000313" key="1">
    <source>
        <dbReference type="EMBL" id="OXR39557.1"/>
    </source>
</evidence>
<gene>
    <name evidence="1" type="ORF">B7C42_08375</name>
</gene>
<reference evidence="1 2" key="1">
    <citation type="submission" date="2017-07" db="EMBL/GenBank/DDBJ databases">
        <title>First draft Genome Sequence of Nocardia cerradoensis isolated from human infection.</title>
        <authorList>
            <person name="Carrasco G."/>
        </authorList>
    </citation>
    <scope>NUCLEOTIDE SEQUENCE [LARGE SCALE GENOMIC DNA]</scope>
    <source>
        <strain evidence="1 2">CNM20130759</strain>
    </source>
</reference>
<evidence type="ECO:0000313" key="2">
    <source>
        <dbReference type="Proteomes" id="UP000215506"/>
    </source>
</evidence>
<proteinExistence type="predicted"/>
<protein>
    <submittedName>
        <fullName evidence="1">Uncharacterized protein</fullName>
    </submittedName>
</protein>
<dbReference type="Proteomes" id="UP000215506">
    <property type="component" value="Unassembled WGS sequence"/>
</dbReference>
<dbReference type="AlphaFoldDB" id="A0A231GSF2"/>
<comment type="caution">
    <text evidence="1">The sequence shown here is derived from an EMBL/GenBank/DDBJ whole genome shotgun (WGS) entry which is preliminary data.</text>
</comment>
<accession>A0A231GSF2</accession>
<keyword evidence="2" id="KW-1185">Reference proteome</keyword>